<evidence type="ECO:0000259" key="4">
    <source>
        <dbReference type="PROSITE" id="PS50949"/>
    </source>
</evidence>
<dbReference type="InterPro" id="IPR008920">
    <property type="entry name" value="TF_FadR/GntR_C"/>
</dbReference>
<evidence type="ECO:0000313" key="6">
    <source>
        <dbReference type="Proteomes" id="UP001441944"/>
    </source>
</evidence>
<dbReference type="Pfam" id="PF00392">
    <property type="entry name" value="GntR"/>
    <property type="match status" value="1"/>
</dbReference>
<dbReference type="Pfam" id="PF07729">
    <property type="entry name" value="FCD"/>
    <property type="match status" value="1"/>
</dbReference>
<dbReference type="PANTHER" id="PTHR43537:SF52">
    <property type="entry name" value="FATTY ACID METABOLISM REGULATOR PROTEIN"/>
    <property type="match status" value="1"/>
</dbReference>
<evidence type="ECO:0000256" key="1">
    <source>
        <dbReference type="ARBA" id="ARBA00023015"/>
    </source>
</evidence>
<dbReference type="InterPro" id="IPR000524">
    <property type="entry name" value="Tscrpt_reg_HTH_GntR"/>
</dbReference>
<dbReference type="SUPFAM" id="SSF48008">
    <property type="entry name" value="GntR ligand-binding domain-like"/>
    <property type="match status" value="1"/>
</dbReference>
<dbReference type="PROSITE" id="PS50949">
    <property type="entry name" value="HTH_GNTR"/>
    <property type="match status" value="1"/>
</dbReference>
<comment type="caution">
    <text evidence="5">The sequence shown here is derived from an EMBL/GenBank/DDBJ whole genome shotgun (WGS) entry which is preliminary data.</text>
</comment>
<keyword evidence="1" id="KW-0805">Transcription regulation</keyword>
<dbReference type="Gene3D" id="1.10.10.10">
    <property type="entry name" value="Winged helix-like DNA-binding domain superfamily/Winged helix DNA-binding domain"/>
    <property type="match status" value="1"/>
</dbReference>
<reference evidence="5 6" key="1">
    <citation type="submission" date="2024-04" db="EMBL/GenBank/DDBJ databases">
        <title>Draft genome sequence of Pseudophaeobacter arcticus NBRC 116598.</title>
        <authorList>
            <person name="Miyakawa T."/>
            <person name="Kusuya Y."/>
            <person name="Miura T."/>
        </authorList>
    </citation>
    <scope>NUCLEOTIDE SEQUENCE [LARGE SCALE GENOMIC DNA]</scope>
    <source>
        <strain evidence="5 6">SU-CL00105</strain>
    </source>
</reference>
<dbReference type="SUPFAM" id="SSF46785">
    <property type="entry name" value="Winged helix' DNA-binding domain"/>
    <property type="match status" value="1"/>
</dbReference>
<dbReference type="CDD" id="cd07377">
    <property type="entry name" value="WHTH_GntR"/>
    <property type="match status" value="1"/>
</dbReference>
<dbReference type="SMART" id="SM00345">
    <property type="entry name" value="HTH_GNTR"/>
    <property type="match status" value="1"/>
</dbReference>
<dbReference type="PRINTS" id="PR00035">
    <property type="entry name" value="HTHGNTR"/>
</dbReference>
<dbReference type="InterPro" id="IPR036390">
    <property type="entry name" value="WH_DNA-bd_sf"/>
</dbReference>
<keyword evidence="2" id="KW-0238">DNA-binding</keyword>
<sequence length="238" mass="26902">MSDKTSPQGALSPQEALEDAGLSVRDRHALMHHEIRQRICLLDYLPGTRLSEVSLAEEFGTSRTPIRRVLARLEDEGLVQSVHGVGTVVTDADLTELEQAYRLRVELIALTARLDPVLPDADFIAAFDQLVQRGADIVANGTARAFTQFDIDVFQVLLQLTANQPLRQTLERYYFQTKRLWLRAASEAHLDLEEEFRIFQHELEAIQLALRAGDVEAVAHLQRAHISMSLKRLQLKSR</sequence>
<feature type="domain" description="HTH gntR-type" evidence="4">
    <location>
        <begin position="25"/>
        <end position="92"/>
    </location>
</feature>
<evidence type="ECO:0000256" key="2">
    <source>
        <dbReference type="ARBA" id="ARBA00023125"/>
    </source>
</evidence>
<keyword evidence="6" id="KW-1185">Reference proteome</keyword>
<accession>A0ABQ0AMT1</accession>
<proteinExistence type="predicted"/>
<dbReference type="InterPro" id="IPR036388">
    <property type="entry name" value="WH-like_DNA-bd_sf"/>
</dbReference>
<protein>
    <submittedName>
        <fullName evidence="5">GntR family transcriptional regulator</fullName>
    </submittedName>
</protein>
<dbReference type="RefSeq" id="WP_353400738.1">
    <property type="nucleotide sequence ID" value="NZ_BAABWU010000010.1"/>
</dbReference>
<evidence type="ECO:0000313" key="5">
    <source>
        <dbReference type="EMBL" id="GAA6197181.1"/>
    </source>
</evidence>
<gene>
    <name evidence="5" type="ORF">NBRC116598_26250</name>
</gene>
<name>A0ABQ0AMT1_9RHOB</name>
<dbReference type="Gene3D" id="1.20.120.530">
    <property type="entry name" value="GntR ligand-binding domain-like"/>
    <property type="match status" value="1"/>
</dbReference>
<evidence type="ECO:0000256" key="3">
    <source>
        <dbReference type="ARBA" id="ARBA00023163"/>
    </source>
</evidence>
<organism evidence="5 6">
    <name type="scientific">Pseudophaeobacter arcticus</name>
    <dbReference type="NCBI Taxonomy" id="385492"/>
    <lineage>
        <taxon>Bacteria</taxon>
        <taxon>Pseudomonadati</taxon>
        <taxon>Pseudomonadota</taxon>
        <taxon>Alphaproteobacteria</taxon>
        <taxon>Rhodobacterales</taxon>
        <taxon>Paracoccaceae</taxon>
        <taxon>Pseudophaeobacter</taxon>
    </lineage>
</organism>
<dbReference type="Proteomes" id="UP001441944">
    <property type="component" value="Unassembled WGS sequence"/>
</dbReference>
<dbReference type="EMBL" id="BAABWU010000010">
    <property type="protein sequence ID" value="GAA6197181.1"/>
    <property type="molecule type" value="Genomic_DNA"/>
</dbReference>
<dbReference type="PANTHER" id="PTHR43537">
    <property type="entry name" value="TRANSCRIPTIONAL REGULATOR, GNTR FAMILY"/>
    <property type="match status" value="1"/>
</dbReference>
<dbReference type="InterPro" id="IPR011711">
    <property type="entry name" value="GntR_C"/>
</dbReference>
<keyword evidence="3" id="KW-0804">Transcription</keyword>